<dbReference type="InterPro" id="IPR029068">
    <property type="entry name" value="Glyas_Bleomycin-R_OHBP_Dase"/>
</dbReference>
<evidence type="ECO:0000313" key="2">
    <source>
        <dbReference type="EMBL" id="MUM78593.1"/>
    </source>
</evidence>
<gene>
    <name evidence="2" type="ORF">GKC30_13210</name>
</gene>
<evidence type="ECO:0000313" key="3">
    <source>
        <dbReference type="Proteomes" id="UP000461162"/>
    </source>
</evidence>
<organism evidence="2 3">
    <name type="scientific">Pseudodesulfovibrio alkaliphilus</name>
    <dbReference type="NCBI Taxonomy" id="2661613"/>
    <lineage>
        <taxon>Bacteria</taxon>
        <taxon>Pseudomonadati</taxon>
        <taxon>Thermodesulfobacteriota</taxon>
        <taxon>Desulfovibrionia</taxon>
        <taxon>Desulfovibrionales</taxon>
        <taxon>Desulfovibrionaceae</taxon>
    </lineage>
</organism>
<dbReference type="Pfam" id="PF12681">
    <property type="entry name" value="Glyoxalase_2"/>
    <property type="match status" value="1"/>
</dbReference>
<reference evidence="2 3" key="1">
    <citation type="submission" date="2019-11" db="EMBL/GenBank/DDBJ databases">
        <title>Pseudodesulfovibrio alkaliphilus, sp. nov., an alkaliphilic sulfate-reducing bacteria from mud volcano of Taman peninsula, Russia.</title>
        <authorList>
            <person name="Frolova A."/>
            <person name="Merkel A.Y."/>
            <person name="Slobodkin A.I."/>
        </authorList>
    </citation>
    <scope>NUCLEOTIDE SEQUENCE [LARGE SCALE GENOMIC DNA]</scope>
    <source>
        <strain evidence="2 3">F-1</strain>
    </source>
</reference>
<dbReference type="EMBL" id="WODC01000010">
    <property type="protein sequence ID" value="MUM78593.1"/>
    <property type="molecule type" value="Genomic_DNA"/>
</dbReference>
<evidence type="ECO:0000259" key="1">
    <source>
        <dbReference type="PROSITE" id="PS51819"/>
    </source>
</evidence>
<dbReference type="RefSeq" id="WP_155935441.1">
    <property type="nucleotide sequence ID" value="NZ_WODC01000010.1"/>
</dbReference>
<comment type="caution">
    <text evidence="2">The sequence shown here is derived from an EMBL/GenBank/DDBJ whole genome shotgun (WGS) entry which is preliminary data.</text>
</comment>
<protein>
    <submittedName>
        <fullName evidence="2">Glyoxalase</fullName>
    </submittedName>
</protein>
<name>A0A7K1KR77_9BACT</name>
<dbReference type="AlphaFoldDB" id="A0A7K1KR77"/>
<dbReference type="Proteomes" id="UP000461162">
    <property type="component" value="Unassembled WGS sequence"/>
</dbReference>
<dbReference type="SUPFAM" id="SSF54593">
    <property type="entry name" value="Glyoxalase/Bleomycin resistance protein/Dihydroxybiphenyl dioxygenase"/>
    <property type="match status" value="1"/>
</dbReference>
<dbReference type="PROSITE" id="PS51819">
    <property type="entry name" value="VOC"/>
    <property type="match status" value="1"/>
</dbReference>
<feature type="domain" description="VOC" evidence="1">
    <location>
        <begin position="4"/>
        <end position="124"/>
    </location>
</feature>
<dbReference type="InterPro" id="IPR037523">
    <property type="entry name" value="VOC_core"/>
</dbReference>
<dbReference type="InterPro" id="IPR025870">
    <property type="entry name" value="Glyoxalase-like_dom"/>
</dbReference>
<dbReference type="Gene3D" id="3.10.180.10">
    <property type="entry name" value="2,3-Dihydroxybiphenyl 1,2-Dioxygenase, domain 1"/>
    <property type="match status" value="1"/>
</dbReference>
<keyword evidence="3" id="KW-1185">Reference proteome</keyword>
<sequence length="159" mass="17406">MPMIFAGPSLLVADINASRTFYQEILGQEVLADHGAHVAFAGGFSIWQADLATQVIYEGARQPPAALGQGNFELYFESETLEDDYARVGGLWKDIVHPVQTAPWGQRAFRLHDPDGHVVEVAEPLPVLVRRLLAQGLTIDEISARTSIPVEGVEAMRGR</sequence>
<proteinExistence type="predicted"/>
<accession>A0A7K1KR77</accession>